<dbReference type="OrthoDB" id="9800503at2"/>
<dbReference type="Proteomes" id="UP000287247">
    <property type="component" value="Unassembled WGS sequence"/>
</dbReference>
<evidence type="ECO:0000256" key="1">
    <source>
        <dbReference type="ARBA" id="ARBA00009981"/>
    </source>
</evidence>
<keyword evidence="4" id="KW-1185">Reference proteome</keyword>
<dbReference type="EMBL" id="BDQK01000015">
    <property type="protein sequence ID" value="GBF82115.1"/>
    <property type="molecule type" value="Genomic_DNA"/>
</dbReference>
<reference evidence="4" key="1">
    <citation type="submission" date="2017-05" db="EMBL/GenBank/DDBJ databases">
        <title>Physiological properties and genetic analysis related to exopolysaccharide production of fresh-water unicellular cyanobacterium Aphanothece sacrum, Suizenji Nori, that has been cultured as a food source in Japan.</title>
        <authorList>
            <person name="Kanesaki Y."/>
            <person name="Yoshikawa S."/>
            <person name="Ohki K."/>
        </authorList>
    </citation>
    <scope>NUCLEOTIDE SEQUENCE [LARGE SCALE GENOMIC DNA]</scope>
    <source>
        <strain evidence="4">FPU1</strain>
    </source>
</reference>
<dbReference type="InterPro" id="IPR018739">
    <property type="entry name" value="DUF2281"/>
</dbReference>
<proteinExistence type="inferred from homology"/>
<feature type="domain" description="DUF2281" evidence="2">
    <location>
        <begin position="44"/>
        <end position="73"/>
    </location>
</feature>
<organism evidence="3 4">
    <name type="scientific">Aphanothece sacrum FPU1</name>
    <dbReference type="NCBI Taxonomy" id="1920663"/>
    <lineage>
        <taxon>Bacteria</taxon>
        <taxon>Bacillati</taxon>
        <taxon>Cyanobacteriota</taxon>
        <taxon>Cyanophyceae</taxon>
        <taxon>Oscillatoriophycideae</taxon>
        <taxon>Chroococcales</taxon>
        <taxon>Aphanothecaceae</taxon>
        <taxon>Aphanothece</taxon>
    </lineage>
</organism>
<dbReference type="AlphaFoldDB" id="A0A401ILJ1"/>
<evidence type="ECO:0000313" key="3">
    <source>
        <dbReference type="EMBL" id="GBF82115.1"/>
    </source>
</evidence>
<accession>A0A401ILJ1</accession>
<sequence>MKLIDITQAQTQLPQLMQIALTGEEIIITRDSLPILKLSPMIPTKKHRKRGSAKGQIQFASDFDESLGDFQEYME</sequence>
<protein>
    <submittedName>
        <fullName evidence="3">Prevent-host-death family protein</fullName>
    </submittedName>
</protein>
<comment type="similarity">
    <text evidence="1">Belongs to the phD/YefM antitoxin family.</text>
</comment>
<dbReference type="RefSeq" id="WP_124974444.1">
    <property type="nucleotide sequence ID" value="NZ_BDQK01000015.1"/>
</dbReference>
<evidence type="ECO:0000313" key="4">
    <source>
        <dbReference type="Proteomes" id="UP000287247"/>
    </source>
</evidence>
<dbReference type="SUPFAM" id="SSF143120">
    <property type="entry name" value="YefM-like"/>
    <property type="match status" value="1"/>
</dbReference>
<comment type="caution">
    <text evidence="3">The sequence shown here is derived from an EMBL/GenBank/DDBJ whole genome shotgun (WGS) entry which is preliminary data.</text>
</comment>
<gene>
    <name evidence="3" type="ORF">AsFPU1_3542</name>
</gene>
<evidence type="ECO:0000259" key="2">
    <source>
        <dbReference type="Pfam" id="PF10047"/>
    </source>
</evidence>
<name>A0A401ILJ1_APHSA</name>
<dbReference type="InterPro" id="IPR036165">
    <property type="entry name" value="YefM-like_sf"/>
</dbReference>
<dbReference type="Pfam" id="PF10047">
    <property type="entry name" value="DUF2281"/>
    <property type="match status" value="1"/>
</dbReference>